<feature type="transmembrane region" description="Helical" evidence="21">
    <location>
        <begin position="244"/>
        <end position="269"/>
    </location>
</feature>
<dbReference type="PRINTS" id="PR00254">
    <property type="entry name" value="NICOTINICR"/>
</dbReference>
<organism evidence="25 26">
    <name type="scientific">Scleropages formosus</name>
    <name type="common">Asian bonytongue</name>
    <name type="synonym">Osteoglossum formosum</name>
    <dbReference type="NCBI Taxonomy" id="113540"/>
    <lineage>
        <taxon>Eukaryota</taxon>
        <taxon>Metazoa</taxon>
        <taxon>Chordata</taxon>
        <taxon>Craniata</taxon>
        <taxon>Vertebrata</taxon>
        <taxon>Euteleostomi</taxon>
        <taxon>Actinopterygii</taxon>
        <taxon>Neopterygii</taxon>
        <taxon>Teleostei</taxon>
        <taxon>Osteoglossocephala</taxon>
        <taxon>Osteoglossomorpha</taxon>
        <taxon>Osteoglossiformes</taxon>
        <taxon>Osteoglossidae</taxon>
        <taxon>Scleropages</taxon>
    </lineage>
</organism>
<keyword evidence="5" id="KW-0732">Signal</keyword>
<dbReference type="GO" id="GO:0045211">
    <property type="term" value="C:postsynaptic membrane"/>
    <property type="evidence" value="ECO:0007669"/>
    <property type="project" value="UniProtKB-SubCell"/>
</dbReference>
<dbReference type="CDD" id="cd19064">
    <property type="entry name" value="LGIC_TM_nAChR"/>
    <property type="match status" value="1"/>
</dbReference>
<evidence type="ECO:0000256" key="6">
    <source>
        <dbReference type="ARBA" id="ARBA00022989"/>
    </source>
</evidence>
<evidence type="ECO:0000256" key="22">
    <source>
        <dbReference type="SAM" id="MobiDB-lite"/>
    </source>
</evidence>
<feature type="domain" description="Neurotransmitter-gated ion-channel transmembrane" evidence="24">
    <location>
        <begin position="699"/>
        <end position="932"/>
    </location>
</feature>
<keyword evidence="11 25" id="KW-0675">Receptor</keyword>
<dbReference type="InterPro" id="IPR002394">
    <property type="entry name" value="Nicotinic_acetylcholine_rcpt"/>
</dbReference>
<feature type="transmembrane region" description="Helical" evidence="21">
    <location>
        <begin position="207"/>
        <end position="232"/>
    </location>
</feature>
<evidence type="ECO:0000256" key="7">
    <source>
        <dbReference type="ARBA" id="ARBA00023018"/>
    </source>
</evidence>
<dbReference type="Pfam" id="PF02932">
    <property type="entry name" value="Neur_chan_memb"/>
    <property type="match status" value="2"/>
</dbReference>
<comment type="catalytic activity">
    <reaction evidence="17">
        <text>K(+)(in) = K(+)(out)</text>
        <dbReference type="Rhea" id="RHEA:29463"/>
        <dbReference type="ChEBI" id="CHEBI:29103"/>
    </reaction>
</comment>
<evidence type="ECO:0000256" key="14">
    <source>
        <dbReference type="ARBA" id="ARBA00023286"/>
    </source>
</evidence>
<evidence type="ECO:0000256" key="19">
    <source>
        <dbReference type="ARBA" id="ARBA00037951"/>
    </source>
</evidence>
<feature type="domain" description="Neurotransmitter-gated ion-channel transmembrane" evidence="24">
    <location>
        <begin position="214"/>
        <end position="424"/>
    </location>
</feature>
<feature type="domain" description="Neurotransmitter-gated ion-channel ligand-binding" evidence="23">
    <location>
        <begin position="2"/>
        <end position="206"/>
    </location>
</feature>
<evidence type="ECO:0000256" key="17">
    <source>
        <dbReference type="ARBA" id="ARBA00034430"/>
    </source>
</evidence>
<evidence type="ECO:0000256" key="16">
    <source>
        <dbReference type="ARBA" id="ARBA00034104"/>
    </source>
</evidence>
<dbReference type="GO" id="GO:0004888">
    <property type="term" value="F:transmembrane signaling receptor activity"/>
    <property type="evidence" value="ECO:0007669"/>
    <property type="project" value="InterPro"/>
</dbReference>
<keyword evidence="12" id="KW-0325">Glycoprotein</keyword>
<evidence type="ECO:0000313" key="25">
    <source>
        <dbReference type="EMBL" id="KPP80179.1"/>
    </source>
</evidence>
<feature type="transmembrane region" description="Helical" evidence="21">
    <location>
        <begin position="754"/>
        <end position="779"/>
    </location>
</feature>
<comment type="subcellular location">
    <subcellularLocation>
        <location evidence="16">Postsynaptic cell membrane</location>
        <topology evidence="16">Multi-pass membrane protein</topology>
    </subcellularLocation>
</comment>
<dbReference type="SUPFAM" id="SSF63712">
    <property type="entry name" value="Nicotinic receptor ligand binding domain-like"/>
    <property type="match status" value="2"/>
</dbReference>
<dbReference type="FunFam" id="1.20.58.390:FF:000026">
    <property type="entry name" value="Cholinergic receptor nicotinic beta 1 subunit"/>
    <property type="match status" value="1"/>
</dbReference>
<keyword evidence="6 21" id="KW-1133">Transmembrane helix</keyword>
<evidence type="ECO:0000259" key="24">
    <source>
        <dbReference type="Pfam" id="PF02932"/>
    </source>
</evidence>
<protein>
    <recommendedName>
        <fullName evidence="20">Acetylcholine receptor subunit beta</fullName>
    </recommendedName>
</protein>
<evidence type="ECO:0000256" key="12">
    <source>
        <dbReference type="ARBA" id="ARBA00023180"/>
    </source>
</evidence>
<evidence type="ECO:0000256" key="5">
    <source>
        <dbReference type="ARBA" id="ARBA00022729"/>
    </source>
</evidence>
<keyword evidence="4 21" id="KW-0812">Transmembrane</keyword>
<dbReference type="InterPro" id="IPR036719">
    <property type="entry name" value="Neuro-gated_channel_TM_sf"/>
</dbReference>
<keyword evidence="8 21" id="KW-0406">Ion transport</keyword>
<evidence type="ECO:0000259" key="23">
    <source>
        <dbReference type="Pfam" id="PF02931"/>
    </source>
</evidence>
<sequence>MKTLFSNYNLKVRPAKTPGAKVVVRVGMTLASFVSLNMRKEEMSTVVVMNLEWTDHRLSWNPAEYGGIDVLRISSGKVWLPEIVLINNNDGVFDVALHVHVQAYSNGKVTWSPPALFSSSCGVKVQYFPFDWQNCSMVFRSYTYDSSEVDLQYAVDENGEEIHEIIYDASFSESGEWYIRHKPSRKNIRKDLYEDITFYLIIERKPLYYVFNIVGLSINVLLTLTVFLLLLADKVPETSLGVPVIVKYLMFTMTLVTFSVILSVVVLNLHHRSPNTHQMPLWVRKIFIHMLPPYLGLLRPKSETPLSLEQHPKREMSVTINRAADEYFIRKPKTFFLLPKPNRYQPEGFCTDLRKFIDGPSHYLTLSPDLKSAIAAITYIAEQLQAEKDYEALKEDWQYVAMVVDRLFLWIFVVFTTIGTLGIFADASFNTTPTPQSWYVLLPPRSENTNRGTIGRGSQPVKESRQEVTADIVPEEFPFPVRTMMATLLWTIWGCSFFTLSAASEPERRLLEKLFKDYNLKNEKNGEMTTNVFMNLAWVDYRLSWDPTEYDSIRVLRIPPNKVWRPDIYLINNNDGQFDVALYVNVLVYSDGTVNWLPPAIYRSTCSIEVAYFPFDWQNCSMVFRSYTYDSSEVDLQYALDEKGQEIHEIIIDKNAFTENGEWQICHKPSRKNVREGLYEDITFYLIIERKPLFYIINIIVPCILTSVLAIFVFYLPPDAGEKMTLSISVLIALTVFMLLLADRVPETSLGIPIIVNYVMFTMILVTFSVILSVVVLNLHHRSPHTHHMPLWVRKVFIHFLPRYLGIKRPHPEEPLEEEPKEDTPLSRLDGLRRPGEYFTRNINPELVLPWRDRSNSTVKLQRYFDTDNYCLILPADLKSAIAAVTYMAEQLKKQDTDDTLKGDWQYTAMVVDRLFLWLFVIITTLGTLTMFLDASFNYTPDQPFA</sequence>
<dbReference type="InterPro" id="IPR036734">
    <property type="entry name" value="Neur_chan_lig-bd_sf"/>
</dbReference>
<dbReference type="InterPro" id="IPR006202">
    <property type="entry name" value="Neur_chan_lig-bd"/>
</dbReference>
<evidence type="ECO:0000256" key="18">
    <source>
        <dbReference type="ARBA" id="ARBA00036239"/>
    </source>
</evidence>
<evidence type="ECO:0000256" key="10">
    <source>
        <dbReference type="ARBA" id="ARBA00023157"/>
    </source>
</evidence>
<evidence type="ECO:0000256" key="15">
    <source>
        <dbReference type="ARBA" id="ARBA00023303"/>
    </source>
</evidence>
<comment type="caution">
    <text evidence="21">Lacks conserved residue(s) required for the propagation of feature annotation.</text>
</comment>
<dbReference type="STRING" id="113540.ENSSFOP00015025706"/>
<dbReference type="AlphaFoldDB" id="A0A0P7VUA7"/>
<dbReference type="PANTHER" id="PTHR18945">
    <property type="entry name" value="NEUROTRANSMITTER GATED ION CHANNEL"/>
    <property type="match status" value="1"/>
</dbReference>
<evidence type="ECO:0000256" key="13">
    <source>
        <dbReference type="ARBA" id="ARBA00023257"/>
    </source>
</evidence>
<evidence type="ECO:0000256" key="9">
    <source>
        <dbReference type="ARBA" id="ARBA00023136"/>
    </source>
</evidence>
<dbReference type="EMBL" id="JARO02000038">
    <property type="protein sequence ID" value="KPP80179.1"/>
    <property type="molecule type" value="Genomic_DNA"/>
</dbReference>
<evidence type="ECO:0000256" key="8">
    <source>
        <dbReference type="ARBA" id="ARBA00023065"/>
    </source>
</evidence>
<evidence type="ECO:0000256" key="21">
    <source>
        <dbReference type="RuleBase" id="RU000687"/>
    </source>
</evidence>
<dbReference type="Gene3D" id="1.20.58.390">
    <property type="entry name" value="Neurotransmitter-gated ion-channel transmembrane domain"/>
    <property type="match status" value="4"/>
</dbReference>
<dbReference type="InterPro" id="IPR018000">
    <property type="entry name" value="Neurotransmitter_ion_chnl_CS"/>
</dbReference>
<gene>
    <name evidence="25" type="ORF">Z043_100183</name>
</gene>
<comment type="caution">
    <text evidence="25">The sequence shown here is derived from an EMBL/GenBank/DDBJ whole genome shotgun (WGS) entry which is preliminary data.</text>
</comment>
<dbReference type="Pfam" id="PF02931">
    <property type="entry name" value="Neur_chan_LBD"/>
    <property type="match status" value="2"/>
</dbReference>
<evidence type="ECO:0000313" key="26">
    <source>
        <dbReference type="Proteomes" id="UP000034805"/>
    </source>
</evidence>
<keyword evidence="10" id="KW-1015">Disulfide bond</keyword>
<dbReference type="FunFam" id="2.70.170.10:FF:000012">
    <property type="entry name" value="Nicotinic acetylcholine receptor subunit gamma"/>
    <property type="match status" value="2"/>
</dbReference>
<dbReference type="InterPro" id="IPR006029">
    <property type="entry name" value="Neurotrans-gated_channel_TM"/>
</dbReference>
<evidence type="ECO:0000256" key="20">
    <source>
        <dbReference type="ARBA" id="ARBA00040199"/>
    </source>
</evidence>
<feature type="domain" description="Neurotransmitter-gated ion-channel ligand-binding" evidence="23">
    <location>
        <begin position="522"/>
        <end position="692"/>
    </location>
</feature>
<keyword evidence="7" id="KW-0770">Synapse</keyword>
<dbReference type="Proteomes" id="UP000034805">
    <property type="component" value="Unassembled WGS sequence"/>
</dbReference>
<feature type="transmembrane region" description="Helical" evidence="21">
    <location>
        <begin position="724"/>
        <end position="742"/>
    </location>
</feature>
<accession>A0A0P7VUA7</accession>
<evidence type="ECO:0000256" key="11">
    <source>
        <dbReference type="ARBA" id="ARBA00023170"/>
    </source>
</evidence>
<feature type="transmembrane region" description="Helical" evidence="21">
    <location>
        <begin position="693"/>
        <end position="718"/>
    </location>
</feature>
<dbReference type="PROSITE" id="PS00236">
    <property type="entry name" value="NEUROTR_ION_CHANNEL"/>
    <property type="match status" value="2"/>
</dbReference>
<feature type="transmembrane region" description="Helical" evidence="21">
    <location>
        <begin position="915"/>
        <end position="933"/>
    </location>
</feature>
<keyword evidence="13" id="KW-0628">Postsynaptic cell membrane</keyword>
<comment type="function">
    <text evidence="1">After binding acetylcholine, the AChR responds by an extensive change in conformation that affects all subunits and leads to opening of an ion-conducting channel across the plasma membrane.</text>
</comment>
<proteinExistence type="inferred from homology"/>
<evidence type="ECO:0000256" key="1">
    <source>
        <dbReference type="ARBA" id="ARBA00003328"/>
    </source>
</evidence>
<keyword evidence="14" id="KW-1071">Ligand-gated ion channel</keyword>
<name>A0A0P7VUA7_SCLFO</name>
<reference evidence="25 26" key="1">
    <citation type="submission" date="2015-08" db="EMBL/GenBank/DDBJ databases">
        <title>The genome of the Asian arowana (Scleropages formosus).</title>
        <authorList>
            <person name="Tan M.H."/>
            <person name="Gan H.M."/>
            <person name="Croft L.J."/>
            <person name="Austin C.M."/>
        </authorList>
    </citation>
    <scope>NUCLEOTIDE SEQUENCE [LARGE SCALE GENOMIC DNA]</scope>
    <source>
        <strain evidence="25">Aro1</strain>
    </source>
</reference>
<keyword evidence="9 21" id="KW-0472">Membrane</keyword>
<dbReference type="InterPro" id="IPR006201">
    <property type="entry name" value="Neur_channel"/>
</dbReference>
<keyword evidence="3" id="KW-1003">Cell membrane</keyword>
<dbReference type="PRINTS" id="PR00252">
    <property type="entry name" value="NRIONCHANNEL"/>
</dbReference>
<dbReference type="InterPro" id="IPR038050">
    <property type="entry name" value="Neuro_actylchol_rec"/>
</dbReference>
<comment type="similarity">
    <text evidence="19">Belongs to the ligand-gated ion channel (TC 1.A.9) family. Acetylcholine receptor (TC 1.A.9.1) subfamily. Beta-1/CHRNB1 sub-subfamily.</text>
</comment>
<evidence type="ECO:0000256" key="4">
    <source>
        <dbReference type="ARBA" id="ARBA00022692"/>
    </source>
</evidence>
<dbReference type="GO" id="GO:0022848">
    <property type="term" value="F:acetylcholine-gated monoatomic cation-selective channel activity"/>
    <property type="evidence" value="ECO:0007669"/>
    <property type="project" value="InterPro"/>
</dbReference>
<dbReference type="SUPFAM" id="SSF90112">
    <property type="entry name" value="Neurotransmitter-gated ion-channel transmembrane pore"/>
    <property type="match status" value="2"/>
</dbReference>
<keyword evidence="15 21" id="KW-0407">Ion channel</keyword>
<feature type="transmembrane region" description="Helical" evidence="21">
    <location>
        <begin position="407"/>
        <end position="425"/>
    </location>
</feature>
<dbReference type="GO" id="GO:0005892">
    <property type="term" value="C:acetylcholine-gated channel complex"/>
    <property type="evidence" value="ECO:0007669"/>
    <property type="project" value="UniProtKB-ARBA"/>
</dbReference>
<dbReference type="Gene3D" id="2.70.170.10">
    <property type="entry name" value="Neurotransmitter-gated ion-channel ligand-binding domain"/>
    <property type="match status" value="2"/>
</dbReference>
<comment type="catalytic activity">
    <reaction evidence="18">
        <text>Na(+)(in) = Na(+)(out)</text>
        <dbReference type="Rhea" id="RHEA:34963"/>
        <dbReference type="ChEBI" id="CHEBI:29101"/>
    </reaction>
</comment>
<evidence type="ECO:0000256" key="2">
    <source>
        <dbReference type="ARBA" id="ARBA00022448"/>
    </source>
</evidence>
<keyword evidence="2 21" id="KW-0813">Transport</keyword>
<feature type="region of interest" description="Disordered" evidence="22">
    <location>
        <begin position="811"/>
        <end position="830"/>
    </location>
</feature>
<evidence type="ECO:0000256" key="3">
    <source>
        <dbReference type="ARBA" id="ARBA00022475"/>
    </source>
</evidence>